<dbReference type="InterPro" id="IPR004360">
    <property type="entry name" value="Glyas_Fos-R_dOase_dom"/>
</dbReference>
<dbReference type="Proteomes" id="UP000460435">
    <property type="component" value="Unassembled WGS sequence"/>
</dbReference>
<comment type="caution">
    <text evidence="2">The sequence shown here is derived from an EMBL/GenBank/DDBJ whole genome shotgun (WGS) entry which is preliminary data.</text>
</comment>
<accession>A0A7K3M1N6</accession>
<gene>
    <name evidence="2" type="ORF">F7O44_06975</name>
</gene>
<dbReference type="EMBL" id="WLZY01000002">
    <property type="protein sequence ID" value="NDL56812.1"/>
    <property type="molecule type" value="Genomic_DNA"/>
</dbReference>
<protein>
    <recommendedName>
        <fullName evidence="1">VOC domain-containing protein</fullName>
    </recommendedName>
</protein>
<reference evidence="2 3" key="1">
    <citation type="submission" date="2019-11" db="EMBL/GenBank/DDBJ databases">
        <authorList>
            <person name="Li X.-J."/>
            <person name="Feng X.-M."/>
        </authorList>
    </citation>
    <scope>NUCLEOTIDE SEQUENCE [LARGE SCALE GENOMIC DNA]</scope>
    <source>
        <strain evidence="2 3">XMNu-373</strain>
    </source>
</reference>
<dbReference type="InterPro" id="IPR029068">
    <property type="entry name" value="Glyas_Bleomycin-R_OHBP_Dase"/>
</dbReference>
<organism evidence="2 3">
    <name type="scientific">Phytoactinopolyspora mesophila</name>
    <dbReference type="NCBI Taxonomy" id="2650750"/>
    <lineage>
        <taxon>Bacteria</taxon>
        <taxon>Bacillati</taxon>
        <taxon>Actinomycetota</taxon>
        <taxon>Actinomycetes</taxon>
        <taxon>Jiangellales</taxon>
        <taxon>Jiangellaceae</taxon>
        <taxon>Phytoactinopolyspora</taxon>
    </lineage>
</organism>
<dbReference type="SUPFAM" id="SSF54593">
    <property type="entry name" value="Glyoxalase/Bleomycin resistance protein/Dihydroxybiphenyl dioxygenase"/>
    <property type="match status" value="1"/>
</dbReference>
<dbReference type="InterPro" id="IPR037523">
    <property type="entry name" value="VOC_core"/>
</dbReference>
<dbReference type="Gene3D" id="3.10.180.10">
    <property type="entry name" value="2,3-Dihydroxybiphenyl 1,2-Dioxygenase, domain 1"/>
    <property type="match status" value="1"/>
</dbReference>
<evidence type="ECO:0000313" key="3">
    <source>
        <dbReference type="Proteomes" id="UP000460435"/>
    </source>
</evidence>
<sequence>MELTFIYQSVTDLPAALAFYRDVLGLDEAWREGEGTVAFELPGTSVQLMLDVRPDSDKRWSSGPFFAVKDVQAFMKEHPDIHWLGEAFDMPGGKSTSFVDPSGNVVHIFDQSAEAETSP</sequence>
<proteinExistence type="predicted"/>
<dbReference type="PROSITE" id="PS51819">
    <property type="entry name" value="VOC"/>
    <property type="match status" value="1"/>
</dbReference>
<name>A0A7K3M1N6_9ACTN</name>
<dbReference type="RefSeq" id="WP_162449518.1">
    <property type="nucleotide sequence ID" value="NZ_WLZY01000002.1"/>
</dbReference>
<evidence type="ECO:0000259" key="1">
    <source>
        <dbReference type="PROSITE" id="PS51819"/>
    </source>
</evidence>
<keyword evidence="3" id="KW-1185">Reference proteome</keyword>
<evidence type="ECO:0000313" key="2">
    <source>
        <dbReference type="EMBL" id="NDL56812.1"/>
    </source>
</evidence>
<dbReference type="CDD" id="cd06587">
    <property type="entry name" value="VOC"/>
    <property type="match status" value="1"/>
</dbReference>
<dbReference type="Pfam" id="PF00903">
    <property type="entry name" value="Glyoxalase"/>
    <property type="match status" value="1"/>
</dbReference>
<feature type="domain" description="VOC" evidence="1">
    <location>
        <begin position="2"/>
        <end position="111"/>
    </location>
</feature>
<dbReference type="AlphaFoldDB" id="A0A7K3M1N6"/>